<dbReference type="SUPFAM" id="SSF53335">
    <property type="entry name" value="S-adenosyl-L-methionine-dependent methyltransferases"/>
    <property type="match status" value="1"/>
</dbReference>
<evidence type="ECO:0000256" key="1">
    <source>
        <dbReference type="ARBA" id="ARBA00006594"/>
    </source>
</evidence>
<dbReference type="RefSeq" id="WP_105045318.1">
    <property type="nucleotide sequence ID" value="NZ_CP150662.1"/>
</dbReference>
<evidence type="ECO:0000256" key="4">
    <source>
        <dbReference type="ARBA" id="ARBA00022691"/>
    </source>
</evidence>
<dbReference type="GO" id="GO:0008170">
    <property type="term" value="F:N-methyltransferase activity"/>
    <property type="evidence" value="ECO:0007669"/>
    <property type="project" value="InterPro"/>
</dbReference>
<keyword evidence="4" id="KW-0949">S-adenosyl-L-methionine</keyword>
<evidence type="ECO:0000256" key="3">
    <source>
        <dbReference type="ARBA" id="ARBA00022679"/>
    </source>
</evidence>
<evidence type="ECO:0000256" key="2">
    <source>
        <dbReference type="ARBA" id="ARBA00022603"/>
    </source>
</evidence>
<evidence type="ECO:0000313" key="6">
    <source>
        <dbReference type="EMBL" id="PQJ74168.1"/>
    </source>
</evidence>
<reference evidence="6 7" key="1">
    <citation type="submission" date="2016-12" db="EMBL/GenBank/DDBJ databases">
        <title>Trade-off between light-utilization and light-protection in marine flavobacteria.</title>
        <authorList>
            <person name="Kumagai Y."/>
            <person name="Yoshizawa S."/>
            <person name="Kogure K."/>
            <person name="Iwasaki W."/>
        </authorList>
    </citation>
    <scope>NUCLEOTIDE SEQUENCE [LARGE SCALE GENOMIC DNA]</scope>
    <source>
        <strain evidence="6 7">KCTC 22729</strain>
    </source>
</reference>
<proteinExistence type="inferred from homology"/>
<keyword evidence="2" id="KW-0489">Methyltransferase</keyword>
<comment type="similarity">
    <text evidence="1">Belongs to the N(4)/N(6)-methyltransferase family.</text>
</comment>
<keyword evidence="7" id="KW-1185">Reference proteome</keyword>
<accession>A0A2S7W969</accession>
<dbReference type="OrthoDB" id="9814572at2"/>
<dbReference type="InterPro" id="IPR029063">
    <property type="entry name" value="SAM-dependent_MTases_sf"/>
</dbReference>
<dbReference type="GO" id="GO:0003677">
    <property type="term" value="F:DNA binding"/>
    <property type="evidence" value="ECO:0007669"/>
    <property type="project" value="InterPro"/>
</dbReference>
<protein>
    <recommendedName>
        <fullName evidence="5">DNA methylase adenine-specific domain-containing protein</fullName>
    </recommendedName>
</protein>
<name>A0A2S7W969_9FLAO</name>
<keyword evidence="3" id="KW-0808">Transferase</keyword>
<gene>
    <name evidence="6" type="ORF">BTO13_02260</name>
</gene>
<comment type="caution">
    <text evidence="6">The sequence shown here is derived from an EMBL/GenBank/DDBJ whole genome shotgun (WGS) entry which is preliminary data.</text>
</comment>
<dbReference type="PANTHER" id="PTHR33841:SF5">
    <property type="entry name" value="DNA METHYLASE (MODIFICATION METHYLASE) (METHYLTRANSFERASE)-RELATED"/>
    <property type="match status" value="1"/>
</dbReference>
<sequence>MAKVTYNERSWAIDVISEIGLHLANKSWHFKSAGGESTISNEKSSLFPDVLIFKDQTRNIILQGWELKMPDTPINDAELIVNAIKKAKILQRDSFILWNVKSAVLYSKQGDSFAILKTWNDIDINKRTEVKPKESLWKSLLHTILSDLNGYFESGEISDEVSSEILAVDAIIDVILENISSTAENIRANFRRNSRLEAKINNWWLSSATEYGYNPSAVKDASNKLPTISKVILTDWVFKIIFANVLKRHFNEARAIESINNETSVEQAKEIIASISEHCNFWNIFSDNLAIEFISTSAWKQIIQLNQFLSSINIAGIEIEILHNLLQSSIVSAKRKVAGQFATPKKLADLLVRLTVEDKEGVVIDPCCGTGTIINQAYLLKEEYEFNQDEIINSIWASDKHSFPIQLSTLTLAKPNNIGKVLNIFRKDVIELVTGQNVTFKDPNNGNDIVKLFPTIDYVVSNLPFIKSKEIQVLNPNITEINSFIEEEAYTTKSLSGKSDIFAYIPFYLHQLLSENGKIGLILSNAWLGTDYGEIFLELIQKFYDIETVVISGKGKWFDNADVVTTFLIAKKRNPNTPIDQNRTISFCTLKESINEIPDIKQLSENILLETENEIVAIQNYSVNEIANFETIGVPWCGYFANLNWLTEVSEKLIDCNQFFNFTRGERRGWNALFYPAFGHNIEAEYIRPVLKNLRGTSGLYCSADGEAFCCSRSIAELEQLNHSGALQWIRNFENQNNETGVPLTQSLRKANMLWYEMKTENMADFVANVNYDRSLFIATFENRSFIDQRMIGLSLKEDFQNENRILLLALLNSVLSMFFIESFGFGRGLGALDLRATKFERDFKLLNFQLLSNDQKQRIINAFQPIANRNRLPLKQEIEQADRVNFEKVLLEAFGIDEHFEAIKSSLLDLYNIRFAVKNI</sequence>
<dbReference type="InterPro" id="IPR003356">
    <property type="entry name" value="DNA_methylase_A-5"/>
</dbReference>
<dbReference type="PANTHER" id="PTHR33841">
    <property type="entry name" value="DNA METHYLTRANSFERASE YEEA-RELATED"/>
    <property type="match status" value="1"/>
</dbReference>
<dbReference type="EMBL" id="MSCL01000001">
    <property type="protein sequence ID" value="PQJ74168.1"/>
    <property type="molecule type" value="Genomic_DNA"/>
</dbReference>
<dbReference type="GO" id="GO:0032259">
    <property type="term" value="P:methylation"/>
    <property type="evidence" value="ECO:0007669"/>
    <property type="project" value="UniProtKB-KW"/>
</dbReference>
<organism evidence="6 7">
    <name type="scientific">Polaribacter gangjinensis</name>
    <dbReference type="NCBI Taxonomy" id="574710"/>
    <lineage>
        <taxon>Bacteria</taxon>
        <taxon>Pseudomonadati</taxon>
        <taxon>Bacteroidota</taxon>
        <taxon>Flavobacteriia</taxon>
        <taxon>Flavobacteriales</taxon>
        <taxon>Flavobacteriaceae</taxon>
    </lineage>
</organism>
<dbReference type="InterPro" id="IPR050953">
    <property type="entry name" value="N4_N6_ade-DNA_methylase"/>
</dbReference>
<dbReference type="Gene3D" id="3.40.50.150">
    <property type="entry name" value="Vaccinia Virus protein VP39"/>
    <property type="match status" value="1"/>
</dbReference>
<feature type="domain" description="DNA methylase adenine-specific" evidence="5">
    <location>
        <begin position="331"/>
        <end position="605"/>
    </location>
</feature>
<dbReference type="PRINTS" id="PR00507">
    <property type="entry name" value="N12N6MTFRASE"/>
</dbReference>
<evidence type="ECO:0000313" key="7">
    <source>
        <dbReference type="Proteomes" id="UP000237608"/>
    </source>
</evidence>
<dbReference type="Proteomes" id="UP000237608">
    <property type="component" value="Unassembled WGS sequence"/>
</dbReference>
<dbReference type="AlphaFoldDB" id="A0A2S7W969"/>
<dbReference type="Pfam" id="PF02384">
    <property type="entry name" value="N6_Mtase"/>
    <property type="match status" value="1"/>
</dbReference>
<evidence type="ECO:0000259" key="5">
    <source>
        <dbReference type="Pfam" id="PF02384"/>
    </source>
</evidence>